<organism evidence="1 2">
    <name type="scientific">Streptomyces noboritoensis</name>
    <dbReference type="NCBI Taxonomy" id="67337"/>
    <lineage>
        <taxon>Bacteria</taxon>
        <taxon>Bacillati</taxon>
        <taxon>Actinomycetota</taxon>
        <taxon>Actinomycetes</taxon>
        <taxon>Kitasatosporales</taxon>
        <taxon>Streptomycetaceae</taxon>
        <taxon>Streptomyces</taxon>
    </lineage>
</organism>
<accession>A0ABV6TDV8</accession>
<dbReference type="EMBL" id="JBHMQV010000004">
    <property type="protein sequence ID" value="MFC0843391.1"/>
    <property type="molecule type" value="Genomic_DNA"/>
</dbReference>
<protein>
    <submittedName>
        <fullName evidence="1">DUF6333 family protein</fullName>
    </submittedName>
</protein>
<dbReference type="RefSeq" id="WP_394317180.1">
    <property type="nucleotide sequence ID" value="NZ_JBHMQV010000004.1"/>
</dbReference>
<reference evidence="1 2" key="1">
    <citation type="submission" date="2024-09" db="EMBL/GenBank/DDBJ databases">
        <authorList>
            <person name="Sun Q."/>
            <person name="Mori K."/>
        </authorList>
    </citation>
    <scope>NUCLEOTIDE SEQUENCE [LARGE SCALE GENOMIC DNA]</scope>
    <source>
        <strain evidence="1 2">JCM 4557</strain>
    </source>
</reference>
<gene>
    <name evidence="1" type="ORF">ACFH04_06510</name>
</gene>
<evidence type="ECO:0000313" key="2">
    <source>
        <dbReference type="Proteomes" id="UP001589887"/>
    </source>
</evidence>
<dbReference type="Pfam" id="PF19859">
    <property type="entry name" value="DUF6333"/>
    <property type="match status" value="1"/>
</dbReference>
<proteinExistence type="predicted"/>
<dbReference type="Proteomes" id="UP001589887">
    <property type="component" value="Unassembled WGS sequence"/>
</dbReference>
<keyword evidence="2" id="KW-1185">Reference proteome</keyword>
<evidence type="ECO:0000313" key="1">
    <source>
        <dbReference type="EMBL" id="MFC0843391.1"/>
    </source>
</evidence>
<sequence length="239" mass="25779">MTDNAFWTLPPDRAVHGSMGHCNITVLLPPFDVDARTLPANDPVRAAEFAASFGTVDAVLEEIGPRSVLDVPYPHTRVDLDVVQAAAWGHVLGFSDPALADNSNDTPLLTEARSLRERFPDARIVGRVHFHGGASHTEDLVWLPDGALFHAAGWPGDEPFEVSGDPGAIAAALGVSAVTLEDLGLDEEDPADVEWADFAALALGKADPWGWEEIRTTAFRVRHTEFATSTMEELYFAGI</sequence>
<comment type="caution">
    <text evidence="1">The sequence shown here is derived from an EMBL/GenBank/DDBJ whole genome shotgun (WGS) entry which is preliminary data.</text>
</comment>
<name>A0ABV6TDV8_9ACTN</name>